<dbReference type="AlphaFoldDB" id="A0AAJ0CXJ5"/>
<evidence type="ECO:0000313" key="3">
    <source>
        <dbReference type="Proteomes" id="UP001251528"/>
    </source>
</evidence>
<proteinExistence type="predicted"/>
<dbReference type="PROSITE" id="PS51186">
    <property type="entry name" value="GNAT"/>
    <property type="match status" value="1"/>
</dbReference>
<dbReference type="InterPro" id="IPR000182">
    <property type="entry name" value="GNAT_dom"/>
</dbReference>
<keyword evidence="3" id="KW-1185">Reference proteome</keyword>
<dbReference type="EMBL" id="JASWJB010000013">
    <property type="protein sequence ID" value="KAK2612716.1"/>
    <property type="molecule type" value="Genomic_DNA"/>
</dbReference>
<dbReference type="GO" id="GO:0016747">
    <property type="term" value="F:acyltransferase activity, transferring groups other than amino-acyl groups"/>
    <property type="evidence" value="ECO:0007669"/>
    <property type="project" value="InterPro"/>
</dbReference>
<dbReference type="InterPro" id="IPR051531">
    <property type="entry name" value="N-acetyltransferase"/>
</dbReference>
<dbReference type="Proteomes" id="UP001251528">
    <property type="component" value="Unassembled WGS sequence"/>
</dbReference>
<evidence type="ECO:0000313" key="2">
    <source>
        <dbReference type="EMBL" id="KAK2612716.1"/>
    </source>
</evidence>
<sequence>MPSSFTPFVLVTDRMVFVPNPIAVSIKAYRALFKRLHEDHTFCDMGFGDSFPARPWTDDEIRDLLQSDVTRGWGGKNMGDFAVGLLPCNSSEGDVLHRKRGRQLGPSASKASIIEDSQLADADAYADVEWVGYACARDGTTCIPPLAEGDAPLPPWQDMLEMRYGIAPEHWGKGLALEASKVVVQWAVEERGARRFIAETQKANQRSGRVLEKLGFKKVDTNYFQEKDVLDEWEMVAA</sequence>
<dbReference type="PANTHER" id="PTHR43792">
    <property type="entry name" value="GNAT FAMILY, PUTATIVE (AFU_ORTHOLOGUE AFUA_3G00765)-RELATED-RELATED"/>
    <property type="match status" value="1"/>
</dbReference>
<dbReference type="Pfam" id="PF13302">
    <property type="entry name" value="Acetyltransf_3"/>
    <property type="match status" value="1"/>
</dbReference>
<reference evidence="2" key="1">
    <citation type="submission" date="2023-06" db="EMBL/GenBank/DDBJ databases">
        <title>Conoideocrella luteorostrata (Hypocreales: Clavicipitaceae), a potential biocontrol fungus for elongate hemlock scale in United States Christmas tree production areas.</title>
        <authorList>
            <person name="Barrett H."/>
            <person name="Lovett B."/>
            <person name="Macias A.M."/>
            <person name="Stajich J.E."/>
            <person name="Kasson M.T."/>
        </authorList>
    </citation>
    <scope>NUCLEOTIDE SEQUENCE</scope>
    <source>
        <strain evidence="2">ARSEF 14590</strain>
    </source>
</reference>
<dbReference type="SUPFAM" id="SSF55729">
    <property type="entry name" value="Acyl-CoA N-acyltransferases (Nat)"/>
    <property type="match status" value="1"/>
</dbReference>
<accession>A0AAJ0CXJ5</accession>
<evidence type="ECO:0000259" key="1">
    <source>
        <dbReference type="PROSITE" id="PS51186"/>
    </source>
</evidence>
<organism evidence="2 3">
    <name type="scientific">Conoideocrella luteorostrata</name>
    <dbReference type="NCBI Taxonomy" id="1105319"/>
    <lineage>
        <taxon>Eukaryota</taxon>
        <taxon>Fungi</taxon>
        <taxon>Dikarya</taxon>
        <taxon>Ascomycota</taxon>
        <taxon>Pezizomycotina</taxon>
        <taxon>Sordariomycetes</taxon>
        <taxon>Hypocreomycetidae</taxon>
        <taxon>Hypocreales</taxon>
        <taxon>Clavicipitaceae</taxon>
        <taxon>Conoideocrella</taxon>
    </lineage>
</organism>
<dbReference type="Gene3D" id="3.40.630.30">
    <property type="match status" value="1"/>
</dbReference>
<dbReference type="InterPro" id="IPR016181">
    <property type="entry name" value="Acyl_CoA_acyltransferase"/>
</dbReference>
<feature type="domain" description="N-acetyltransferase" evidence="1">
    <location>
        <begin position="83"/>
        <end position="238"/>
    </location>
</feature>
<protein>
    <recommendedName>
        <fullName evidence="1">N-acetyltransferase domain-containing protein</fullName>
    </recommendedName>
</protein>
<dbReference type="PANTHER" id="PTHR43792:SF13">
    <property type="entry name" value="ACETYLTRANSFERASE"/>
    <property type="match status" value="1"/>
</dbReference>
<name>A0AAJ0CXJ5_9HYPO</name>
<gene>
    <name evidence="2" type="ORF">QQS21_001333</name>
</gene>
<comment type="caution">
    <text evidence="2">The sequence shown here is derived from an EMBL/GenBank/DDBJ whole genome shotgun (WGS) entry which is preliminary data.</text>
</comment>